<dbReference type="InterPro" id="IPR025669">
    <property type="entry name" value="AAA_dom"/>
</dbReference>
<dbReference type="Pfam" id="PF13614">
    <property type="entry name" value="AAA_31"/>
    <property type="match status" value="1"/>
</dbReference>
<evidence type="ECO:0000259" key="1">
    <source>
        <dbReference type="Pfam" id="PF13614"/>
    </source>
</evidence>
<dbReference type="InterPro" id="IPR050678">
    <property type="entry name" value="DNA_Partitioning_ATPase"/>
</dbReference>
<keyword evidence="3" id="KW-1185">Reference proteome</keyword>
<dbReference type="PANTHER" id="PTHR13696:SF52">
    <property type="entry name" value="PARA FAMILY PROTEIN CT_582"/>
    <property type="match status" value="1"/>
</dbReference>
<dbReference type="RefSeq" id="WP_315571998.1">
    <property type="nucleotide sequence ID" value="NZ_CP118868.1"/>
</dbReference>
<sequence>MRVIAIVNQKGGVGKTTTCVNLAACLADRKKHVLLIDLDAQGNSGSGLGIDKKSVEKSIYDVLIRQQPLTEVMVKEQRKHLDVVPSTIDLAGAEVELSTTAERELCLRKAINELKEKAEEDENYKYDFVLIDCPPSLSLLTINALAAADSLLIPIQAEYYALEGVSQLLRTVELVRAALNPKLHIFGVLLTMYDSRTQLSNQVYEEVQNFFQEKLFHTVIPRNVRLSEAPSYGKSIVEYAWLSKGAAAYSNLAKEVLKRAGMKR</sequence>
<organism evidence="2 3">
    <name type="scientific">Amygdalobacter indicium</name>
    <dbReference type="NCBI Taxonomy" id="3029272"/>
    <lineage>
        <taxon>Bacteria</taxon>
        <taxon>Bacillati</taxon>
        <taxon>Bacillota</taxon>
        <taxon>Clostridia</taxon>
        <taxon>Eubacteriales</taxon>
        <taxon>Oscillospiraceae</taxon>
        <taxon>Amygdalobacter</taxon>
    </lineage>
</organism>
<name>A0ABY8C6R4_9FIRM</name>
<dbReference type="Gene3D" id="3.40.50.300">
    <property type="entry name" value="P-loop containing nucleotide triphosphate hydrolases"/>
    <property type="match status" value="1"/>
</dbReference>
<dbReference type="CDD" id="cd02042">
    <property type="entry name" value="ParAB_family"/>
    <property type="match status" value="1"/>
</dbReference>
<dbReference type="Proteomes" id="UP001220478">
    <property type="component" value="Chromosome"/>
</dbReference>
<accession>A0ABY8C6R4</accession>
<evidence type="ECO:0000313" key="2">
    <source>
        <dbReference type="EMBL" id="WEG35954.1"/>
    </source>
</evidence>
<reference evidence="2 3" key="1">
    <citation type="submission" date="2023-02" db="EMBL/GenBank/DDBJ databases">
        <title>Novel Oscillospiraceae bacterial genomes.</title>
        <authorList>
            <person name="Srinivasan S."/>
            <person name="Austin M.N."/>
            <person name="Fiedler T.L."/>
            <person name="Strenk S.M."/>
            <person name="Agnew K.J."/>
            <person name="Nagana Gowda G.A."/>
            <person name="Raftery D."/>
            <person name="Beamer M.A."/>
            <person name="Achilles S.L."/>
            <person name="Wiesenfeld H.C."/>
            <person name="Fredricks D.N."/>
            <person name="Hillier S.L."/>
        </authorList>
    </citation>
    <scope>NUCLEOTIDE SEQUENCE [LARGE SCALE GENOMIC DNA]</scope>
    <source>
        <strain evidence="2 3">CHIC02 1186E3-8</strain>
    </source>
</reference>
<gene>
    <name evidence="2" type="ORF">PYS61_01935</name>
</gene>
<evidence type="ECO:0000313" key="3">
    <source>
        <dbReference type="Proteomes" id="UP001220478"/>
    </source>
</evidence>
<feature type="domain" description="AAA" evidence="1">
    <location>
        <begin position="1"/>
        <end position="185"/>
    </location>
</feature>
<dbReference type="InterPro" id="IPR027417">
    <property type="entry name" value="P-loop_NTPase"/>
</dbReference>
<proteinExistence type="predicted"/>
<protein>
    <submittedName>
        <fullName evidence="2">AAA family ATPase</fullName>
    </submittedName>
</protein>
<dbReference type="PIRSF" id="PIRSF009320">
    <property type="entry name" value="Nuc_binding_HP_1000"/>
    <property type="match status" value="1"/>
</dbReference>
<dbReference type="SUPFAM" id="SSF52540">
    <property type="entry name" value="P-loop containing nucleoside triphosphate hydrolases"/>
    <property type="match status" value="1"/>
</dbReference>
<dbReference type="EMBL" id="CP118868">
    <property type="protein sequence ID" value="WEG35954.1"/>
    <property type="molecule type" value="Genomic_DNA"/>
</dbReference>
<dbReference type="PANTHER" id="PTHR13696">
    <property type="entry name" value="P-LOOP CONTAINING NUCLEOSIDE TRIPHOSPHATE HYDROLASE"/>
    <property type="match status" value="1"/>
</dbReference>